<gene>
    <name evidence="1" type="ORF">FGF04_23615</name>
</gene>
<sequence length="90" mass="9462">MPSLTVVVSSDTDICFSPGLYGDCLPTVATVGAADSFRAGRRVFVFSSHARTPAGKRRTSCGQATADAPPAPLETLHGIHVTWTLWASSK</sequence>
<reference evidence="1 2" key="1">
    <citation type="submission" date="2019-05" db="EMBL/GenBank/DDBJ databases">
        <authorList>
            <person name="Hariharan J."/>
            <person name="Choudoir M.J."/>
            <person name="Diebold P."/>
            <person name="Panke-Buisse K."/>
            <person name="Buckley D.H."/>
        </authorList>
    </citation>
    <scope>NUCLEOTIDE SEQUENCE [LARGE SCALE GENOMIC DNA]</scope>
    <source>
        <strain evidence="1 2">SUN51</strain>
    </source>
</reference>
<keyword evidence="2" id="KW-1185">Reference proteome</keyword>
<dbReference type="EMBL" id="VDFC01000046">
    <property type="protein sequence ID" value="KAA0931857.1"/>
    <property type="molecule type" value="Genomic_DNA"/>
</dbReference>
<evidence type="ECO:0000313" key="2">
    <source>
        <dbReference type="Proteomes" id="UP000324965"/>
    </source>
</evidence>
<proteinExistence type="predicted"/>
<protein>
    <submittedName>
        <fullName evidence="1">Uncharacterized protein</fullName>
    </submittedName>
</protein>
<organism evidence="1 2">
    <name type="scientific">Streptomyces apricus</name>
    <dbReference type="NCBI Taxonomy" id="1828112"/>
    <lineage>
        <taxon>Bacteria</taxon>
        <taxon>Bacillati</taxon>
        <taxon>Actinomycetota</taxon>
        <taxon>Actinomycetes</taxon>
        <taxon>Kitasatosporales</taxon>
        <taxon>Streptomycetaceae</taxon>
        <taxon>Streptomyces</taxon>
    </lineage>
</organism>
<name>A0A5B0AQ97_9ACTN</name>
<dbReference type="AlphaFoldDB" id="A0A5B0AQ97"/>
<evidence type="ECO:0000313" key="1">
    <source>
        <dbReference type="EMBL" id="KAA0931857.1"/>
    </source>
</evidence>
<accession>A0A5B0AQ97</accession>
<dbReference type="Proteomes" id="UP000324965">
    <property type="component" value="Unassembled WGS sequence"/>
</dbReference>
<dbReference type="OrthoDB" id="4309683at2"/>
<comment type="caution">
    <text evidence="1">The sequence shown here is derived from an EMBL/GenBank/DDBJ whole genome shotgun (WGS) entry which is preliminary data.</text>
</comment>